<dbReference type="AlphaFoldDB" id="A0A067C7S8"/>
<dbReference type="InterPro" id="IPR039309">
    <property type="entry name" value="BT1"/>
</dbReference>
<comment type="subcellular location">
    <subcellularLocation>
        <location evidence="1">Membrane</location>
        <topology evidence="1">Multi-pass membrane protein</topology>
    </subcellularLocation>
</comment>
<dbReference type="GeneID" id="24130346"/>
<gene>
    <name evidence="8" type="ORF">SPRG_08109</name>
</gene>
<dbReference type="Pfam" id="PF03092">
    <property type="entry name" value="BT1"/>
    <property type="match status" value="1"/>
</dbReference>
<dbReference type="SUPFAM" id="SSF103473">
    <property type="entry name" value="MFS general substrate transporter"/>
    <property type="match status" value="1"/>
</dbReference>
<evidence type="ECO:0000256" key="6">
    <source>
        <dbReference type="ARBA" id="ARBA00023136"/>
    </source>
</evidence>
<dbReference type="VEuPathDB" id="FungiDB:SPRG_08109"/>
<evidence type="ECO:0000256" key="5">
    <source>
        <dbReference type="ARBA" id="ARBA00022989"/>
    </source>
</evidence>
<feature type="transmembrane region" description="Helical" evidence="7">
    <location>
        <begin position="538"/>
        <end position="556"/>
    </location>
</feature>
<dbReference type="Proteomes" id="UP000030745">
    <property type="component" value="Unassembled WGS sequence"/>
</dbReference>
<dbReference type="PANTHER" id="PTHR31585:SF5">
    <property type="entry name" value="RNA-BINDING S4 DOMAIN-CONTAINING PROTEIN"/>
    <property type="match status" value="1"/>
</dbReference>
<dbReference type="STRING" id="695850.A0A067C7S8"/>
<evidence type="ECO:0000313" key="8">
    <source>
        <dbReference type="EMBL" id="KDO26819.1"/>
    </source>
</evidence>
<dbReference type="EMBL" id="KK583221">
    <property type="protein sequence ID" value="KDO26819.1"/>
    <property type="molecule type" value="Genomic_DNA"/>
</dbReference>
<reference evidence="8 9" key="1">
    <citation type="journal article" date="2013" name="PLoS Genet.">
        <title>Distinctive expansion of potential virulence genes in the genome of the oomycete fish pathogen Saprolegnia parasitica.</title>
        <authorList>
            <person name="Jiang R.H."/>
            <person name="de Bruijn I."/>
            <person name="Haas B.J."/>
            <person name="Belmonte R."/>
            <person name="Lobach L."/>
            <person name="Christie J."/>
            <person name="van den Ackerveken G."/>
            <person name="Bottin A."/>
            <person name="Bulone V."/>
            <person name="Diaz-Moreno S.M."/>
            <person name="Dumas B."/>
            <person name="Fan L."/>
            <person name="Gaulin E."/>
            <person name="Govers F."/>
            <person name="Grenville-Briggs L.J."/>
            <person name="Horner N.R."/>
            <person name="Levin J.Z."/>
            <person name="Mammella M."/>
            <person name="Meijer H.J."/>
            <person name="Morris P."/>
            <person name="Nusbaum C."/>
            <person name="Oome S."/>
            <person name="Phillips A.J."/>
            <person name="van Rooyen D."/>
            <person name="Rzeszutek E."/>
            <person name="Saraiva M."/>
            <person name="Secombes C.J."/>
            <person name="Seidl M.F."/>
            <person name="Snel B."/>
            <person name="Stassen J.H."/>
            <person name="Sykes S."/>
            <person name="Tripathy S."/>
            <person name="van den Berg H."/>
            <person name="Vega-Arreguin J.C."/>
            <person name="Wawra S."/>
            <person name="Young S.K."/>
            <person name="Zeng Q."/>
            <person name="Dieguez-Uribeondo J."/>
            <person name="Russ C."/>
            <person name="Tyler B.M."/>
            <person name="van West P."/>
        </authorList>
    </citation>
    <scope>NUCLEOTIDE SEQUENCE [LARGE SCALE GENOMIC DNA]</scope>
    <source>
        <strain evidence="8 9">CBS 223.65</strain>
    </source>
</reference>
<dbReference type="OrthoDB" id="59032at2759"/>
<sequence length="577" mass="64669">MSETPPTSRHQGVWLLDPKEFEYHASPDTDTAVLDLGKLCTYDDPQETYTERHDGALRDGGAVPLTSTEAWAVLSQYAGVGIFLGVFPAMAYPVFQNYLRMQGYQVQSYQALMRLSWCVKIFLGLLSDCIPVRGYRRRPYIMLGWLIASIACLIMVFLPFPDPYYGKASLVNKPVANISVDDQRLYMNLSAPNSAGIFVMLSAIATFGSVMVVCASDGLTVEYAQREPAATRGRFQTMIYVVRDSTKILPQIGVGLCMNSFQYAGHYDWSITPNVVYGALLVPCGICLTTSAFWMVEQKVRPFTFASYFHSLWQLIQLRVVWQLCMYLLLSQIFLFFEETVTTPIQTLWLQLDPVFEVVWGPVGILGGCLYSGVMYFRGKWTLEWDWRRTIICSTIALVSIDAIFKLTSVWAVIRNPYYFVIGKSLLQIPRAIVFLSGAYPLVEIADMGNEGAVYALAGTCGNLGVPFGTVLYKTVDSFFRVSINDIQVDDTFVRWEVSYCYLISFGAKLFSLAFLGLFPRQKAHVHLLKRRGESSKVAGAVMVVSFVLLLIYSIVTNILPFYKATSCLRIAGGRGC</sequence>
<evidence type="ECO:0000256" key="2">
    <source>
        <dbReference type="ARBA" id="ARBA00007015"/>
    </source>
</evidence>
<dbReference type="InterPro" id="IPR036259">
    <property type="entry name" value="MFS_trans_sf"/>
</dbReference>
<feature type="transmembrane region" description="Helical" evidence="7">
    <location>
        <begin position="493"/>
        <end position="518"/>
    </location>
</feature>
<dbReference type="PANTHER" id="PTHR31585">
    <property type="entry name" value="FOLATE-BIOPTERIN TRANSPORTER 1, CHLOROPLASTIC"/>
    <property type="match status" value="1"/>
</dbReference>
<keyword evidence="5 7" id="KW-1133">Transmembrane helix</keyword>
<evidence type="ECO:0008006" key="10">
    <source>
        <dbReference type="Google" id="ProtNLM"/>
    </source>
</evidence>
<feature type="transmembrane region" description="Helical" evidence="7">
    <location>
        <begin position="389"/>
        <end position="412"/>
    </location>
</feature>
<feature type="transmembrane region" description="Helical" evidence="7">
    <location>
        <begin position="140"/>
        <end position="160"/>
    </location>
</feature>
<keyword evidence="4 7" id="KW-0812">Transmembrane</keyword>
<evidence type="ECO:0000256" key="1">
    <source>
        <dbReference type="ARBA" id="ARBA00004141"/>
    </source>
</evidence>
<comment type="similarity">
    <text evidence="2">Belongs to the major facilitator superfamily. Folate-biopterin transporter (TC 2.A.71) family.</text>
</comment>
<dbReference type="OMA" id="EFEYHAS"/>
<accession>A0A067C7S8</accession>
<dbReference type="RefSeq" id="XP_012202467.1">
    <property type="nucleotide sequence ID" value="XM_012347077.1"/>
</dbReference>
<dbReference type="GO" id="GO:0016020">
    <property type="term" value="C:membrane"/>
    <property type="evidence" value="ECO:0007669"/>
    <property type="project" value="UniProtKB-SubCell"/>
</dbReference>
<feature type="transmembrane region" description="Helical" evidence="7">
    <location>
        <begin position="452"/>
        <end position="473"/>
    </location>
</feature>
<evidence type="ECO:0000256" key="3">
    <source>
        <dbReference type="ARBA" id="ARBA00022448"/>
    </source>
</evidence>
<organism evidence="8 9">
    <name type="scientific">Saprolegnia parasitica (strain CBS 223.65)</name>
    <dbReference type="NCBI Taxonomy" id="695850"/>
    <lineage>
        <taxon>Eukaryota</taxon>
        <taxon>Sar</taxon>
        <taxon>Stramenopiles</taxon>
        <taxon>Oomycota</taxon>
        <taxon>Saprolegniomycetes</taxon>
        <taxon>Saprolegniales</taxon>
        <taxon>Saprolegniaceae</taxon>
        <taxon>Saprolegnia</taxon>
    </lineage>
</organism>
<name>A0A067C7S8_SAPPC</name>
<keyword evidence="6 7" id="KW-0472">Membrane</keyword>
<evidence type="ECO:0000256" key="4">
    <source>
        <dbReference type="ARBA" id="ARBA00022692"/>
    </source>
</evidence>
<feature type="transmembrane region" description="Helical" evidence="7">
    <location>
        <begin position="195"/>
        <end position="216"/>
    </location>
</feature>
<dbReference type="KEGG" id="spar:SPRG_08109"/>
<feature type="transmembrane region" description="Helical" evidence="7">
    <location>
        <begin position="276"/>
        <end position="296"/>
    </location>
</feature>
<feature type="transmembrane region" description="Helical" evidence="7">
    <location>
        <begin position="357"/>
        <end position="377"/>
    </location>
</feature>
<feature type="transmembrane region" description="Helical" evidence="7">
    <location>
        <begin position="418"/>
        <end position="440"/>
    </location>
</feature>
<proteinExistence type="inferred from homology"/>
<feature type="transmembrane region" description="Helical" evidence="7">
    <location>
        <begin position="316"/>
        <end position="337"/>
    </location>
</feature>
<keyword evidence="9" id="KW-1185">Reference proteome</keyword>
<feature type="transmembrane region" description="Helical" evidence="7">
    <location>
        <begin position="74"/>
        <end position="95"/>
    </location>
</feature>
<evidence type="ECO:0000313" key="9">
    <source>
        <dbReference type="Proteomes" id="UP000030745"/>
    </source>
</evidence>
<keyword evidence="3" id="KW-0813">Transport</keyword>
<protein>
    <recommendedName>
        <fullName evidence="10">Transmembrane protein</fullName>
    </recommendedName>
</protein>
<evidence type="ECO:0000256" key="7">
    <source>
        <dbReference type="SAM" id="Phobius"/>
    </source>
</evidence>